<keyword evidence="8" id="KW-0227">DNA damage</keyword>
<dbReference type="AlphaFoldDB" id="A0A068W7W9"/>
<dbReference type="PROSITE" id="PS50173">
    <property type="entry name" value="UMUC"/>
    <property type="match status" value="1"/>
</dbReference>
<keyword evidence="9" id="KW-0863">Zinc-finger</keyword>
<dbReference type="EMBL" id="LK028576">
    <property type="protein sequence ID" value="CDS15920.1"/>
    <property type="molecule type" value="Genomic_DNA"/>
</dbReference>
<feature type="region of interest" description="Disordered" evidence="15">
    <location>
        <begin position="648"/>
        <end position="687"/>
    </location>
</feature>
<keyword evidence="10" id="KW-0862">Zinc</keyword>
<dbReference type="GO" id="GO:0005634">
    <property type="term" value="C:nucleus"/>
    <property type="evidence" value="ECO:0007669"/>
    <property type="project" value="TreeGrafter"/>
</dbReference>
<keyword evidence="5" id="KW-0548">Nucleotidyltransferase</keyword>
<evidence type="ECO:0000256" key="10">
    <source>
        <dbReference type="ARBA" id="ARBA00022833"/>
    </source>
</evidence>
<feature type="region of interest" description="Disordered" evidence="15">
    <location>
        <begin position="236"/>
        <end position="257"/>
    </location>
</feature>
<dbReference type="Pfam" id="PF11798">
    <property type="entry name" value="IMS_HHH"/>
    <property type="match status" value="1"/>
</dbReference>
<dbReference type="PANTHER" id="PTHR11076:SF33">
    <property type="entry name" value="DNA POLYMERASE KAPPA"/>
    <property type="match status" value="1"/>
</dbReference>
<dbReference type="InterPro" id="IPR043128">
    <property type="entry name" value="Rev_trsase/Diguanyl_cyclase"/>
</dbReference>
<evidence type="ECO:0000313" key="18">
    <source>
        <dbReference type="Proteomes" id="UP000492820"/>
    </source>
</evidence>
<dbReference type="EC" id="2.7.7.7" evidence="2"/>
<dbReference type="CDD" id="cd03586">
    <property type="entry name" value="PolY_Pol_IV_kappa"/>
    <property type="match status" value="1"/>
</dbReference>
<dbReference type="InterPro" id="IPR043502">
    <property type="entry name" value="DNA/RNA_pol_sf"/>
</dbReference>
<organism evidence="17">
    <name type="scientific">Echinococcus granulosus</name>
    <name type="common">Hydatid tapeworm</name>
    <dbReference type="NCBI Taxonomy" id="6210"/>
    <lineage>
        <taxon>Eukaryota</taxon>
        <taxon>Metazoa</taxon>
        <taxon>Spiralia</taxon>
        <taxon>Lophotrochozoa</taxon>
        <taxon>Platyhelminthes</taxon>
        <taxon>Cestoda</taxon>
        <taxon>Eucestoda</taxon>
        <taxon>Cyclophyllidea</taxon>
        <taxon>Taeniidae</taxon>
        <taxon>Echinococcus</taxon>
        <taxon>Echinococcus granulosus group</taxon>
    </lineage>
</organism>
<dbReference type="Gene3D" id="3.30.70.270">
    <property type="match status" value="1"/>
</dbReference>
<dbReference type="SMART" id="SM00734">
    <property type="entry name" value="ZnF_Rad18"/>
    <property type="match status" value="1"/>
</dbReference>
<evidence type="ECO:0000256" key="5">
    <source>
        <dbReference type="ARBA" id="ARBA00022695"/>
    </source>
</evidence>
<keyword evidence="7" id="KW-0479">Metal-binding</keyword>
<dbReference type="InterPro" id="IPR017961">
    <property type="entry name" value="DNA_pol_Y-fam_little_finger"/>
</dbReference>
<keyword evidence="13" id="KW-0234">DNA repair</keyword>
<evidence type="ECO:0000256" key="13">
    <source>
        <dbReference type="ARBA" id="ARBA00023204"/>
    </source>
</evidence>
<sequence>MRGINLYKAGMEGLDAKTIDKIIEDNSKGSKFYENEVRRGAILKEQVARKLAKLRSLTKEEIDAGEKDADKLLRSYCTERRFDRCIVHIDMDAFYAAVEMRDDPSLRLKPLAVGSQSMLSTSNYLARRFGVRAAMPGFLGKKLCPQLTIVPPDFVKYTEVSRAVRAVLVEYCESGPPGLVVMSLDEVYLNITQHLKERADWPPAKRTYWPRAAPKTPMLVCRCAKATKDSGVADLLTTSSASNSPTKLSAAEEGNSNRDAPSNIVSLVVGKDEELATCLLCGMLIRSGPRVFGTSAEEAVREMRFRVFCATRLTCSAGIAPNSLIAKIASDWNKPNGQFFVEPTAEAVETFISPLPIRKVPGIGHVTECRLRAFGVERIEDLRKRRGALFHLVSHIGLAYYMRISLGHSEDDWVGPAASATATMGGTYLRGACQKSMGIERTFHDCADPGILHVKCRQLCLSLVNDMKEAHVQGKTVTMKFKLSTFEVRSRSQTLPDYTCTTAIISQCASEILRDEMKAELAENSKVLTLRLMGVRVSNLVPSAMCQQFRQETLEAAFNRGFQGDETMEPDDDDPLVTSAEVPEDCFVQRSLPLVSGKESFATQAQGFTSATCPVCSKQIRLKDLEEMNEHLDTCLSRQTVWDAVKETFSSPNPSSSKSPSTRTKRVAHPTRSTSSTGPLDKYLKMS</sequence>
<evidence type="ECO:0000256" key="1">
    <source>
        <dbReference type="ARBA" id="ARBA00010945"/>
    </source>
</evidence>
<feature type="compositionally biased region" description="Polar residues" evidence="15">
    <location>
        <begin position="236"/>
        <end position="247"/>
    </location>
</feature>
<keyword evidence="4" id="KW-0808">Transferase</keyword>
<dbReference type="WBParaSite" id="EgrG_000832500">
    <property type="protein sequence ID" value="EgrG_000832500"/>
    <property type="gene ID" value="EgrG_000832500"/>
</dbReference>
<evidence type="ECO:0000256" key="14">
    <source>
        <dbReference type="ARBA" id="ARBA00049244"/>
    </source>
</evidence>
<evidence type="ECO:0000313" key="17">
    <source>
        <dbReference type="EMBL" id="CDS15920.1"/>
    </source>
</evidence>
<dbReference type="Pfam" id="PF00817">
    <property type="entry name" value="IMS"/>
    <property type="match status" value="1"/>
</dbReference>
<gene>
    <name evidence="17" type="ORF">EgrG_000832500</name>
</gene>
<dbReference type="FunFam" id="3.40.1170.60:FF:000002">
    <property type="entry name" value="Polymerase (DNA directed) kappa"/>
    <property type="match status" value="1"/>
</dbReference>
<dbReference type="GO" id="GO:0003684">
    <property type="term" value="F:damaged DNA binding"/>
    <property type="evidence" value="ECO:0007669"/>
    <property type="project" value="InterPro"/>
</dbReference>
<dbReference type="Gene3D" id="3.40.1170.60">
    <property type="match status" value="1"/>
</dbReference>
<dbReference type="Gene3D" id="1.10.150.810">
    <property type="match status" value="2"/>
</dbReference>
<evidence type="ECO:0000256" key="7">
    <source>
        <dbReference type="ARBA" id="ARBA00022723"/>
    </source>
</evidence>
<evidence type="ECO:0000256" key="6">
    <source>
        <dbReference type="ARBA" id="ARBA00022705"/>
    </source>
</evidence>
<reference evidence="19" key="3">
    <citation type="submission" date="2020-10" db="UniProtKB">
        <authorList>
            <consortium name="WormBaseParasite"/>
        </authorList>
    </citation>
    <scope>IDENTIFICATION</scope>
</reference>
<accession>A0A068W7W9</accession>
<proteinExistence type="inferred from homology"/>
<dbReference type="InterPro" id="IPR006642">
    <property type="entry name" value="Rad18_UBZ4"/>
</dbReference>
<dbReference type="FunFam" id="3.30.1490.100:FF:000004">
    <property type="entry name" value="DNA polymerase IV"/>
    <property type="match status" value="1"/>
</dbReference>
<evidence type="ECO:0000256" key="8">
    <source>
        <dbReference type="ARBA" id="ARBA00022763"/>
    </source>
</evidence>
<reference evidence="17" key="2">
    <citation type="submission" date="2014-06" db="EMBL/GenBank/DDBJ databases">
        <authorList>
            <person name="Aslett M."/>
        </authorList>
    </citation>
    <scope>NUCLEOTIDE SEQUENCE</scope>
</reference>
<feature type="compositionally biased region" description="Low complexity" evidence="15">
    <location>
        <begin position="650"/>
        <end position="661"/>
    </location>
</feature>
<evidence type="ECO:0000256" key="11">
    <source>
        <dbReference type="ARBA" id="ARBA00022842"/>
    </source>
</evidence>
<dbReference type="Gene3D" id="3.30.1490.100">
    <property type="entry name" value="DNA polymerase, Y-family, little finger domain"/>
    <property type="match status" value="1"/>
</dbReference>
<dbReference type="OrthoDB" id="1747274at2759"/>
<dbReference type="InterPro" id="IPR036775">
    <property type="entry name" value="DNA_pol_Y-fam_lit_finger_sf"/>
</dbReference>
<dbReference type="SUPFAM" id="SSF56672">
    <property type="entry name" value="DNA/RNA polymerases"/>
    <property type="match status" value="1"/>
</dbReference>
<dbReference type="GO" id="GO:0008270">
    <property type="term" value="F:zinc ion binding"/>
    <property type="evidence" value="ECO:0007669"/>
    <property type="project" value="UniProtKB-KW"/>
</dbReference>
<protein>
    <recommendedName>
        <fullName evidence="3">DNA polymerase kappa</fullName>
        <ecNumber evidence="2">2.7.7.7</ecNumber>
    </recommendedName>
</protein>
<dbReference type="SUPFAM" id="SSF100879">
    <property type="entry name" value="Lesion bypass DNA polymerase (Y-family), little finger domain"/>
    <property type="match status" value="1"/>
</dbReference>
<comment type="catalytic activity">
    <reaction evidence="14">
        <text>DNA(n) + a 2'-deoxyribonucleoside 5'-triphosphate = DNA(n+1) + diphosphate</text>
        <dbReference type="Rhea" id="RHEA:22508"/>
        <dbReference type="Rhea" id="RHEA-COMP:17339"/>
        <dbReference type="Rhea" id="RHEA-COMP:17340"/>
        <dbReference type="ChEBI" id="CHEBI:33019"/>
        <dbReference type="ChEBI" id="CHEBI:61560"/>
        <dbReference type="ChEBI" id="CHEBI:173112"/>
        <dbReference type="EC" id="2.7.7.7"/>
    </reaction>
</comment>
<dbReference type="Proteomes" id="UP000492820">
    <property type="component" value="Unassembled WGS sequence"/>
</dbReference>
<name>A0A068W7W9_ECHGR</name>
<dbReference type="InterPro" id="IPR001126">
    <property type="entry name" value="UmuC"/>
</dbReference>
<dbReference type="GO" id="GO:0042276">
    <property type="term" value="P:error-prone translesion synthesis"/>
    <property type="evidence" value="ECO:0007669"/>
    <property type="project" value="TreeGrafter"/>
</dbReference>
<evidence type="ECO:0000256" key="9">
    <source>
        <dbReference type="ARBA" id="ARBA00022771"/>
    </source>
</evidence>
<feature type="domain" description="UmuC" evidence="16">
    <location>
        <begin position="86"/>
        <end position="364"/>
    </location>
</feature>
<reference evidence="17 18" key="1">
    <citation type="journal article" date="2013" name="Nature">
        <title>The genomes of four tapeworm species reveal adaptations to parasitism.</title>
        <authorList>
            <person name="Tsai I.J."/>
            <person name="Zarowiecki M."/>
            <person name="Holroyd N."/>
            <person name="Garciarrubio A."/>
            <person name="Sanchez-Flores A."/>
            <person name="Brooks K.L."/>
            <person name="Tracey A."/>
            <person name="Bobes R.J."/>
            <person name="Fragoso G."/>
            <person name="Sciutto E."/>
            <person name="Aslett M."/>
            <person name="Beasley H."/>
            <person name="Bennett H.M."/>
            <person name="Cai J."/>
            <person name="Camicia F."/>
            <person name="Clark R."/>
            <person name="Cucher M."/>
            <person name="De Silva N."/>
            <person name="Day T.A."/>
            <person name="Deplazes P."/>
            <person name="Estrada K."/>
            <person name="Fernandez C."/>
            <person name="Holland P.W."/>
            <person name="Hou J."/>
            <person name="Hu S."/>
            <person name="Huckvale T."/>
            <person name="Hung S.S."/>
            <person name="Kamenetzky L."/>
            <person name="Keane J.A."/>
            <person name="Kiss F."/>
            <person name="Koziol U."/>
            <person name="Lambert O."/>
            <person name="Liu K."/>
            <person name="Luo X."/>
            <person name="Luo Y."/>
            <person name="Macchiaroli N."/>
            <person name="Nichol S."/>
            <person name="Paps J."/>
            <person name="Parkinson J."/>
            <person name="Pouchkina-Stantcheva N."/>
            <person name="Riddiford N."/>
            <person name="Rosenzvit M."/>
            <person name="Salinas G."/>
            <person name="Wasmuth J.D."/>
            <person name="Zamanian M."/>
            <person name="Zheng Y."/>
            <person name="Cai X."/>
            <person name="Soberon X."/>
            <person name="Olson P.D."/>
            <person name="Laclette J.P."/>
            <person name="Brehm K."/>
            <person name="Berriman M."/>
            <person name="Garciarrubio A."/>
            <person name="Bobes R.J."/>
            <person name="Fragoso G."/>
            <person name="Sanchez-Flores A."/>
            <person name="Estrada K."/>
            <person name="Cevallos M.A."/>
            <person name="Morett E."/>
            <person name="Gonzalez V."/>
            <person name="Portillo T."/>
            <person name="Ochoa-Leyva A."/>
            <person name="Jose M.V."/>
            <person name="Sciutto E."/>
            <person name="Landa A."/>
            <person name="Jimenez L."/>
            <person name="Valdes V."/>
            <person name="Carrero J.C."/>
            <person name="Larralde C."/>
            <person name="Morales-Montor J."/>
            <person name="Limon-Lason J."/>
            <person name="Soberon X."/>
            <person name="Laclette J.P."/>
        </authorList>
    </citation>
    <scope>NUCLEOTIDE SEQUENCE [LARGE SCALE GENOMIC DNA]</scope>
</reference>
<dbReference type="GO" id="GO:0003887">
    <property type="term" value="F:DNA-directed DNA polymerase activity"/>
    <property type="evidence" value="ECO:0007669"/>
    <property type="project" value="UniProtKB-KW"/>
</dbReference>
<evidence type="ECO:0000256" key="2">
    <source>
        <dbReference type="ARBA" id="ARBA00012417"/>
    </source>
</evidence>
<dbReference type="Pfam" id="PF11799">
    <property type="entry name" value="IMS_C"/>
    <property type="match status" value="1"/>
</dbReference>
<dbReference type="InterPro" id="IPR022880">
    <property type="entry name" value="DNApol_IV"/>
</dbReference>
<keyword evidence="6" id="KW-0235">DNA replication</keyword>
<evidence type="ECO:0000256" key="3">
    <source>
        <dbReference type="ARBA" id="ARBA00016178"/>
    </source>
</evidence>
<comment type="similarity">
    <text evidence="1">Belongs to the DNA polymerase type-Y family.</text>
</comment>
<evidence type="ECO:0000256" key="12">
    <source>
        <dbReference type="ARBA" id="ARBA00022932"/>
    </source>
</evidence>
<evidence type="ECO:0000313" key="19">
    <source>
        <dbReference type="WBParaSite" id="EgrG_000832500"/>
    </source>
</evidence>
<dbReference type="GO" id="GO:0006281">
    <property type="term" value="P:DNA repair"/>
    <property type="evidence" value="ECO:0007669"/>
    <property type="project" value="UniProtKB-KW"/>
</dbReference>
<dbReference type="GO" id="GO:0006260">
    <property type="term" value="P:DNA replication"/>
    <property type="evidence" value="ECO:0007669"/>
    <property type="project" value="UniProtKB-KW"/>
</dbReference>
<dbReference type="Gene3D" id="3.30.160.60">
    <property type="entry name" value="Classic Zinc Finger"/>
    <property type="match status" value="1"/>
</dbReference>
<keyword evidence="12" id="KW-0239">DNA-directed DNA polymerase</keyword>
<evidence type="ECO:0000256" key="15">
    <source>
        <dbReference type="SAM" id="MobiDB-lite"/>
    </source>
</evidence>
<dbReference type="InterPro" id="IPR050116">
    <property type="entry name" value="DNA_polymerase-Y"/>
</dbReference>
<evidence type="ECO:0000256" key="4">
    <source>
        <dbReference type="ARBA" id="ARBA00022679"/>
    </source>
</evidence>
<dbReference type="PANTHER" id="PTHR11076">
    <property type="entry name" value="DNA REPAIR POLYMERASE UMUC / TRANSFERASE FAMILY MEMBER"/>
    <property type="match status" value="1"/>
</dbReference>
<dbReference type="InterPro" id="IPR024728">
    <property type="entry name" value="PolY_HhH_motif"/>
</dbReference>
<evidence type="ECO:0000259" key="16">
    <source>
        <dbReference type="PROSITE" id="PS50173"/>
    </source>
</evidence>
<keyword evidence="11" id="KW-0460">Magnesium</keyword>